<gene>
    <name evidence="2" type="ORF">TELCIR_13702</name>
</gene>
<dbReference type="OrthoDB" id="1707486at2759"/>
<reference evidence="2 3" key="1">
    <citation type="submission" date="2015-09" db="EMBL/GenBank/DDBJ databases">
        <title>Draft genome of the parasitic nematode Teladorsagia circumcincta isolate WARC Sus (inbred).</title>
        <authorList>
            <person name="Mitreva M."/>
        </authorList>
    </citation>
    <scope>NUCLEOTIDE SEQUENCE [LARGE SCALE GENOMIC DNA]</scope>
    <source>
        <strain evidence="2 3">S</strain>
    </source>
</reference>
<evidence type="ECO:0000313" key="3">
    <source>
        <dbReference type="Proteomes" id="UP000230423"/>
    </source>
</evidence>
<dbReference type="AlphaFoldDB" id="A0A2G9U319"/>
<protein>
    <submittedName>
        <fullName evidence="2">Uncharacterized protein</fullName>
    </submittedName>
</protein>
<evidence type="ECO:0000313" key="2">
    <source>
        <dbReference type="EMBL" id="PIO64659.1"/>
    </source>
</evidence>
<proteinExistence type="predicted"/>
<sequence>MQNREKIGKGELYKGWQKFPRDRKNGQRLGNWVNITEAVEGADPLDLILTERTSKKLEQVILPDTIFSLTQTGSHVSAKTVHRGIEKTYVDKSGLIHNKCSLMDKLSSAFEAYKASRPVKISKAKGPRRDERPSAPNPVERLKDIEVVEGGTNAVDIEDIMTTQ</sequence>
<feature type="region of interest" description="Disordered" evidence="1">
    <location>
        <begin position="121"/>
        <end position="141"/>
    </location>
</feature>
<accession>A0A2G9U319</accession>
<organism evidence="2 3">
    <name type="scientific">Teladorsagia circumcincta</name>
    <name type="common">Brown stomach worm</name>
    <name type="synonym">Ostertagia circumcincta</name>
    <dbReference type="NCBI Taxonomy" id="45464"/>
    <lineage>
        <taxon>Eukaryota</taxon>
        <taxon>Metazoa</taxon>
        <taxon>Ecdysozoa</taxon>
        <taxon>Nematoda</taxon>
        <taxon>Chromadorea</taxon>
        <taxon>Rhabditida</taxon>
        <taxon>Rhabditina</taxon>
        <taxon>Rhabditomorpha</taxon>
        <taxon>Strongyloidea</taxon>
        <taxon>Trichostrongylidae</taxon>
        <taxon>Teladorsagia</taxon>
    </lineage>
</organism>
<dbReference type="EMBL" id="KZ349701">
    <property type="protein sequence ID" value="PIO64659.1"/>
    <property type="molecule type" value="Genomic_DNA"/>
</dbReference>
<keyword evidence="3" id="KW-1185">Reference proteome</keyword>
<dbReference type="Proteomes" id="UP000230423">
    <property type="component" value="Unassembled WGS sequence"/>
</dbReference>
<name>A0A2G9U319_TELCI</name>
<evidence type="ECO:0000256" key="1">
    <source>
        <dbReference type="SAM" id="MobiDB-lite"/>
    </source>
</evidence>